<dbReference type="InterPro" id="IPR050445">
    <property type="entry name" value="Bact_polysacc_biosynth/exp"/>
</dbReference>
<evidence type="ECO:0000313" key="4">
    <source>
        <dbReference type="EMBL" id="AYV48170.1"/>
    </source>
</evidence>
<dbReference type="PANTHER" id="PTHR32309">
    <property type="entry name" value="TYROSINE-PROTEIN KINASE"/>
    <property type="match status" value="1"/>
</dbReference>
<organism evidence="5 6">
    <name type="scientific">Caulobacter flavus</name>
    <dbReference type="NCBI Taxonomy" id="1679497"/>
    <lineage>
        <taxon>Bacteria</taxon>
        <taxon>Pseudomonadati</taxon>
        <taxon>Pseudomonadota</taxon>
        <taxon>Alphaproteobacteria</taxon>
        <taxon>Caulobacterales</taxon>
        <taxon>Caulobacteraceae</taxon>
        <taxon>Caulobacter</taxon>
    </lineage>
</organism>
<dbReference type="Proteomes" id="UP000234483">
    <property type="component" value="Unassembled WGS sequence"/>
</dbReference>
<keyword evidence="3" id="KW-0812">Transmembrane</keyword>
<dbReference type="GO" id="GO:0005886">
    <property type="term" value="C:plasma membrane"/>
    <property type="evidence" value="ECO:0007669"/>
    <property type="project" value="TreeGrafter"/>
</dbReference>
<dbReference type="EMBL" id="PJRQ01000048">
    <property type="protein sequence ID" value="PLR06906.1"/>
    <property type="molecule type" value="Genomic_DNA"/>
</dbReference>
<evidence type="ECO:0000313" key="6">
    <source>
        <dbReference type="Proteomes" id="UP000234483"/>
    </source>
</evidence>
<dbReference type="EMBL" id="CP026100">
    <property type="protein sequence ID" value="AYV48170.1"/>
    <property type="molecule type" value="Genomic_DNA"/>
</dbReference>
<dbReference type="AlphaFoldDB" id="A0A2N5CLY2"/>
<evidence type="ECO:0000313" key="5">
    <source>
        <dbReference type="EMBL" id="PLR06906.1"/>
    </source>
</evidence>
<dbReference type="PANTHER" id="PTHR32309:SF13">
    <property type="entry name" value="FERRIC ENTEROBACTIN TRANSPORT PROTEIN FEPE"/>
    <property type="match status" value="1"/>
</dbReference>
<dbReference type="GO" id="GO:0004713">
    <property type="term" value="F:protein tyrosine kinase activity"/>
    <property type="evidence" value="ECO:0007669"/>
    <property type="project" value="TreeGrafter"/>
</dbReference>
<gene>
    <name evidence="4" type="ORF">C1707_18925</name>
    <name evidence="5" type="ORF">CFHF_23630</name>
</gene>
<dbReference type="KEGG" id="cfh:C1707_18925"/>
<feature type="coiled-coil region" evidence="1">
    <location>
        <begin position="247"/>
        <end position="339"/>
    </location>
</feature>
<feature type="transmembrane region" description="Helical" evidence="3">
    <location>
        <begin position="409"/>
        <end position="431"/>
    </location>
</feature>
<reference evidence="5 6" key="1">
    <citation type="submission" date="2017-12" db="EMBL/GenBank/DDBJ databases">
        <title>The genome sequence of Caulobacter flavus CGMCC1 15093.</title>
        <authorList>
            <person name="Gao J."/>
            <person name="Mao X."/>
            <person name="Sun J."/>
        </authorList>
    </citation>
    <scope>NUCLEOTIDE SEQUENCE [LARGE SCALE GENOMIC DNA]</scope>
    <source>
        <strain evidence="5 6">CGMCC1 15093</strain>
    </source>
</reference>
<evidence type="ECO:0000256" key="3">
    <source>
        <dbReference type="SAM" id="Phobius"/>
    </source>
</evidence>
<feature type="region of interest" description="Disordered" evidence="2">
    <location>
        <begin position="1"/>
        <end position="23"/>
    </location>
</feature>
<feature type="transmembrane region" description="Helical" evidence="3">
    <location>
        <begin position="83"/>
        <end position="107"/>
    </location>
</feature>
<evidence type="ECO:0000313" key="7">
    <source>
        <dbReference type="Proteomes" id="UP000281192"/>
    </source>
</evidence>
<protein>
    <submittedName>
        <fullName evidence="5">Capsule biosynthesis protein</fullName>
    </submittedName>
</protein>
<dbReference type="OrthoDB" id="1523414at2"/>
<keyword evidence="1" id="KW-0175">Coiled coil</keyword>
<keyword evidence="3" id="KW-0472">Membrane</keyword>
<accession>A0A2N5CLY2</accession>
<keyword evidence="7" id="KW-1185">Reference proteome</keyword>
<proteinExistence type="predicted"/>
<dbReference type="Proteomes" id="UP000281192">
    <property type="component" value="Chromosome"/>
</dbReference>
<sequence>MVPGLHARGPAGPAGAAPARAPQLAGGDFRPMDGFAPPLAPPAEIDAVSPRLRSFPDPASTAAPATPARPGWNWAGWLKRWRAFLLVVVAPTLLAALYYFLLAANLYESETRFLVRANATGAAAPSALGQMLGLGGASSSQTEARALGEYLTSHDAVAALQARLDLRGVYRRPEADLLGRLHGATPESLLKYYRGKVRLTYAPESGVTTLTVQAFRPEDAQKIASALLDQGEARINGFNQRALDNALGVSRRQLRAAETQIAETENALTRFRQGRRDIDPERTGAAQISALAQQQQQLALARAQLASASASLAPDAPQRVAMTAQVQALQAQVDAAQGRLAGSDRAVASNLGAYEALKLRQALAAKQYEGAQAAALAANAEALKQQMYVVRVVEPNLPVKAVAPARARIVATIFFGLLLAYGVGWLILAGVREHAS</sequence>
<evidence type="ECO:0000256" key="2">
    <source>
        <dbReference type="SAM" id="MobiDB-lite"/>
    </source>
</evidence>
<name>A0A2N5CLY2_9CAUL</name>
<evidence type="ECO:0000256" key="1">
    <source>
        <dbReference type="SAM" id="Coils"/>
    </source>
</evidence>
<reference evidence="4 7" key="2">
    <citation type="submission" date="2018-01" db="EMBL/GenBank/DDBJ databases">
        <title>Complete genome sequence of Caulobacter flavus RHGG3.</title>
        <authorList>
            <person name="Yang E."/>
        </authorList>
    </citation>
    <scope>NUCLEOTIDE SEQUENCE [LARGE SCALE GENOMIC DNA]</scope>
    <source>
        <strain evidence="4 7">RHGG3</strain>
    </source>
</reference>
<keyword evidence="3" id="KW-1133">Transmembrane helix</keyword>